<dbReference type="OrthoDB" id="9774290at2"/>
<name>A0A7X3KD47_9STRE</name>
<dbReference type="Gene3D" id="3.90.1510.10">
    <property type="entry name" value="Glycerate kinase, domain 2"/>
    <property type="match status" value="2"/>
</dbReference>
<dbReference type="InterPro" id="IPR036129">
    <property type="entry name" value="Glycerate_kinase_sf"/>
</dbReference>
<evidence type="ECO:0000313" key="3">
    <source>
        <dbReference type="Proteomes" id="UP000461595"/>
    </source>
</evidence>
<dbReference type="PANTHER" id="PTHR21599">
    <property type="entry name" value="GLYCERATE KINASE"/>
    <property type="match status" value="1"/>
</dbReference>
<evidence type="ECO:0000256" key="1">
    <source>
        <dbReference type="PIRNR" id="PIRNR006078"/>
    </source>
</evidence>
<dbReference type="PANTHER" id="PTHR21599:SF0">
    <property type="entry name" value="GLYCERATE KINASE"/>
    <property type="match status" value="1"/>
</dbReference>
<protein>
    <submittedName>
        <fullName evidence="2">Glycerate kinase</fullName>
    </submittedName>
</protein>
<dbReference type="SUPFAM" id="SSF110738">
    <property type="entry name" value="Glycerate kinase I"/>
    <property type="match status" value="1"/>
</dbReference>
<comment type="similarity">
    <text evidence="1">Belongs to the glycerate kinase type-1 family.</text>
</comment>
<dbReference type="Proteomes" id="UP000461595">
    <property type="component" value="Unassembled WGS sequence"/>
</dbReference>
<dbReference type="RefSeq" id="WP_160333352.1">
    <property type="nucleotide sequence ID" value="NZ_WSRS01000091.1"/>
</dbReference>
<dbReference type="GO" id="GO:0031388">
    <property type="term" value="P:organic acid phosphorylation"/>
    <property type="evidence" value="ECO:0007669"/>
    <property type="project" value="UniProtKB-UniRule"/>
</dbReference>
<gene>
    <name evidence="2" type="ORF">E5983_08120</name>
</gene>
<dbReference type="AlphaFoldDB" id="A0A7X3KD47"/>
<proteinExistence type="inferred from homology"/>
<sequence>MKFLVAMDSFKGSATSMQLNQAAKAGIVEVLPDAEVVTIPIADGGEGTLEALAHALDGTWVEVETVDLLERPLRVTYFISGQTAYIESARVVGIDKIDPSPETVERATSLGLAALFRDALNRGCQELVLTLGGSGTSDGGRGLLEGLTLADRERLSQVTLRGLTDVTNPYAGPRGYAAVFGPQKGATPEQVVAMDQLAQDQVLRIKQEMGLDLQAIPGIGAAGGLGGAVVILGGALEAGYPFMAEKLGLTQVVQGADLVFTGEGRLDRQSLQGKVPIGVAQTAKAAGVPVIALGGSVEELTAFKEFFLATFSIQRQVLPLSQALETETTLANVQVLVKNIIASRYCE</sequence>
<dbReference type="EMBL" id="WSRS01000091">
    <property type="protein sequence ID" value="MVX59592.1"/>
    <property type="molecule type" value="Genomic_DNA"/>
</dbReference>
<dbReference type="GO" id="GO:0008887">
    <property type="term" value="F:glycerate kinase activity"/>
    <property type="evidence" value="ECO:0007669"/>
    <property type="project" value="UniProtKB-UniRule"/>
</dbReference>
<keyword evidence="1" id="KW-0808">Transferase</keyword>
<comment type="caution">
    <text evidence="2">The sequence shown here is derived from an EMBL/GenBank/DDBJ whole genome shotgun (WGS) entry which is preliminary data.</text>
</comment>
<accession>A0A7X3KD47</accession>
<dbReference type="InterPro" id="IPR004381">
    <property type="entry name" value="Glycerate_kinase"/>
</dbReference>
<dbReference type="InterPro" id="IPR018193">
    <property type="entry name" value="Glyc_kinase_flavodox-like_fold"/>
</dbReference>
<organism evidence="2 3">
    <name type="scientific">Streptococcus danieliae</name>
    <dbReference type="NCBI Taxonomy" id="747656"/>
    <lineage>
        <taxon>Bacteria</taxon>
        <taxon>Bacillati</taxon>
        <taxon>Bacillota</taxon>
        <taxon>Bacilli</taxon>
        <taxon>Lactobacillales</taxon>
        <taxon>Streptococcaceae</taxon>
        <taxon>Streptococcus</taxon>
    </lineage>
</organism>
<reference evidence="2 3" key="1">
    <citation type="submission" date="2019-12" db="EMBL/GenBank/DDBJ databases">
        <title>Microbes associate with the intestines of laboratory mice.</title>
        <authorList>
            <person name="Navarre W."/>
            <person name="Wong E."/>
        </authorList>
    </citation>
    <scope>NUCLEOTIDE SEQUENCE [LARGE SCALE GENOMIC DNA]</scope>
    <source>
        <strain evidence="2 3">NM51_B2-22</strain>
    </source>
</reference>
<evidence type="ECO:0000313" key="2">
    <source>
        <dbReference type="EMBL" id="MVX59592.1"/>
    </source>
</evidence>
<dbReference type="Pfam" id="PF02595">
    <property type="entry name" value="Gly_kinase"/>
    <property type="match status" value="2"/>
</dbReference>
<dbReference type="PIRSF" id="PIRSF006078">
    <property type="entry name" value="GlxK"/>
    <property type="match status" value="1"/>
</dbReference>
<keyword evidence="1 2" id="KW-0418">Kinase</keyword>